<keyword evidence="4" id="KW-1185">Reference proteome</keyword>
<feature type="transmembrane region" description="Helical" evidence="2">
    <location>
        <begin position="6"/>
        <end position="24"/>
    </location>
</feature>
<evidence type="ECO:0000313" key="4">
    <source>
        <dbReference type="Proteomes" id="UP000829685"/>
    </source>
</evidence>
<dbReference type="EMBL" id="JAFIMR010000050">
    <property type="protein sequence ID" value="KAI1855705.1"/>
    <property type="molecule type" value="Genomic_DNA"/>
</dbReference>
<keyword evidence="2" id="KW-0812">Transmembrane</keyword>
<accession>A0A9P9WAW6</accession>
<dbReference type="GO" id="GO:0000009">
    <property type="term" value="F:alpha-1,6-mannosyltransferase activity"/>
    <property type="evidence" value="ECO:0007669"/>
    <property type="project" value="InterPro"/>
</dbReference>
<dbReference type="PANTHER" id="PTHR31834">
    <property type="entry name" value="INITIATION-SPECIFIC ALPHA-1,6-MANNOSYLTRANSFERASE"/>
    <property type="match status" value="1"/>
</dbReference>
<keyword evidence="2" id="KW-0472">Membrane</keyword>
<evidence type="ECO:0000256" key="2">
    <source>
        <dbReference type="SAM" id="Phobius"/>
    </source>
</evidence>
<dbReference type="InterPro" id="IPR029044">
    <property type="entry name" value="Nucleotide-diphossugar_trans"/>
</dbReference>
<sequence length="341" mass="38238">MGLQPLPRPWIGLALISLALIWLIRLLPPSHNRHAIDGVVPLMPNDVKLTDKPAETPVPLTSPSRAPPAYDGPPIPRKIWHIFFPLNDVVTDKNVKFVADWIKSAPGYTYTLLGAEGGSALMAAYYGPESEQFVLFNQLKNPALKSDLLRYHVLAAEGGYYADVDTRPLLPIQDWIDSSLRPKVRLVCAPEFDVGITPEENPLYNIRFGQWVIAGAPGHPVLQRMARRALDGVRDLATAAGTTLDRVRPNNIQVLNATGPLPWTEVIWDYLREVDPTLLTDYSSISQLSEPRLVGDVLVMPIVSFRAPTKEEAPWFEEHGDHRVLEHHMQGTWRFWKPPPE</sequence>
<dbReference type="Gene3D" id="3.90.550.20">
    <property type="match status" value="1"/>
</dbReference>
<evidence type="ECO:0008006" key="5">
    <source>
        <dbReference type="Google" id="ProtNLM"/>
    </source>
</evidence>
<reference evidence="3" key="1">
    <citation type="submission" date="2021-03" db="EMBL/GenBank/DDBJ databases">
        <title>Revisited historic fungal species revealed as producer of novel bioactive compounds through whole genome sequencing and comparative genomics.</title>
        <authorList>
            <person name="Vignolle G.A."/>
            <person name="Hochenegger N."/>
            <person name="Mach R.L."/>
            <person name="Mach-Aigner A.R."/>
            <person name="Javad Rahimi M."/>
            <person name="Salim K.A."/>
            <person name="Chan C.M."/>
            <person name="Lim L.B.L."/>
            <person name="Cai F."/>
            <person name="Druzhinina I.S."/>
            <person name="U'Ren J.M."/>
            <person name="Derntl C."/>
        </authorList>
    </citation>
    <scope>NUCLEOTIDE SEQUENCE</scope>
    <source>
        <strain evidence="3">TUCIM 5799</strain>
    </source>
</reference>
<dbReference type="AlphaFoldDB" id="A0A9P9WAW6"/>
<dbReference type="InterPro" id="IPR007577">
    <property type="entry name" value="GlycoTrfase_DXD_sugar-bd_CS"/>
</dbReference>
<protein>
    <recommendedName>
        <fullName evidence="5">Initiation-specific alpha-1,6-mannosyltransferase</fullName>
    </recommendedName>
</protein>
<evidence type="ECO:0000313" key="3">
    <source>
        <dbReference type="EMBL" id="KAI1855705.1"/>
    </source>
</evidence>
<dbReference type="Proteomes" id="UP000829685">
    <property type="component" value="Unassembled WGS sequence"/>
</dbReference>
<dbReference type="GO" id="GO:0006487">
    <property type="term" value="P:protein N-linked glycosylation"/>
    <property type="evidence" value="ECO:0007669"/>
    <property type="project" value="TreeGrafter"/>
</dbReference>
<organism evidence="3 4">
    <name type="scientific">Neoarthrinium moseri</name>
    <dbReference type="NCBI Taxonomy" id="1658444"/>
    <lineage>
        <taxon>Eukaryota</taxon>
        <taxon>Fungi</taxon>
        <taxon>Dikarya</taxon>
        <taxon>Ascomycota</taxon>
        <taxon>Pezizomycotina</taxon>
        <taxon>Sordariomycetes</taxon>
        <taxon>Xylariomycetidae</taxon>
        <taxon>Amphisphaeriales</taxon>
        <taxon>Apiosporaceae</taxon>
        <taxon>Neoarthrinium</taxon>
    </lineage>
</organism>
<proteinExistence type="inferred from homology"/>
<dbReference type="GO" id="GO:0000136">
    <property type="term" value="C:mannan polymerase complex"/>
    <property type="evidence" value="ECO:0007669"/>
    <property type="project" value="TreeGrafter"/>
</dbReference>
<name>A0A9P9WAW6_9PEZI</name>
<dbReference type="SUPFAM" id="SSF53448">
    <property type="entry name" value="Nucleotide-diphospho-sugar transferases"/>
    <property type="match status" value="1"/>
</dbReference>
<comment type="caution">
    <text evidence="3">The sequence shown here is derived from an EMBL/GenBank/DDBJ whole genome shotgun (WGS) entry which is preliminary data.</text>
</comment>
<dbReference type="PANTHER" id="PTHR31834:SF1">
    <property type="entry name" value="INITIATION-SPECIFIC ALPHA-1,6-MANNOSYLTRANSFERASE"/>
    <property type="match status" value="1"/>
</dbReference>
<comment type="similarity">
    <text evidence="1">Belongs to the glycosyltransferase 32 family.</text>
</comment>
<dbReference type="Pfam" id="PF04488">
    <property type="entry name" value="Gly_transf_sug"/>
    <property type="match status" value="1"/>
</dbReference>
<dbReference type="InterPro" id="IPR039367">
    <property type="entry name" value="Och1-like"/>
</dbReference>
<gene>
    <name evidence="3" type="ORF">JX265_012150</name>
</gene>
<evidence type="ECO:0000256" key="1">
    <source>
        <dbReference type="ARBA" id="ARBA00009003"/>
    </source>
</evidence>
<keyword evidence="2" id="KW-1133">Transmembrane helix</keyword>